<dbReference type="AlphaFoldDB" id="A0AAV8YMJ8"/>
<reference evidence="1" key="1">
    <citation type="journal article" date="2023" name="Insect Mol. Biol.">
        <title>Genome sequencing provides insights into the evolution of gene families encoding plant cell wall-degrading enzymes in longhorned beetles.</title>
        <authorList>
            <person name="Shin N.R."/>
            <person name="Okamura Y."/>
            <person name="Kirsch R."/>
            <person name="Pauchet Y."/>
        </authorList>
    </citation>
    <scope>NUCLEOTIDE SEQUENCE</scope>
    <source>
        <strain evidence="1">RBIC_L_NR</strain>
    </source>
</reference>
<organism evidence="1 2">
    <name type="scientific">Rhamnusium bicolor</name>
    <dbReference type="NCBI Taxonomy" id="1586634"/>
    <lineage>
        <taxon>Eukaryota</taxon>
        <taxon>Metazoa</taxon>
        <taxon>Ecdysozoa</taxon>
        <taxon>Arthropoda</taxon>
        <taxon>Hexapoda</taxon>
        <taxon>Insecta</taxon>
        <taxon>Pterygota</taxon>
        <taxon>Neoptera</taxon>
        <taxon>Endopterygota</taxon>
        <taxon>Coleoptera</taxon>
        <taxon>Polyphaga</taxon>
        <taxon>Cucujiformia</taxon>
        <taxon>Chrysomeloidea</taxon>
        <taxon>Cerambycidae</taxon>
        <taxon>Lepturinae</taxon>
        <taxon>Rhagiini</taxon>
        <taxon>Rhamnusium</taxon>
    </lineage>
</organism>
<feature type="non-terminal residue" evidence="1">
    <location>
        <position position="1"/>
    </location>
</feature>
<comment type="caution">
    <text evidence="1">The sequence shown here is derived from an EMBL/GenBank/DDBJ whole genome shotgun (WGS) entry which is preliminary data.</text>
</comment>
<dbReference type="EMBL" id="JANEYF010002025">
    <property type="protein sequence ID" value="KAJ8952442.1"/>
    <property type="molecule type" value="Genomic_DNA"/>
</dbReference>
<keyword evidence="2" id="KW-1185">Reference proteome</keyword>
<name>A0AAV8YMJ8_9CUCU</name>
<accession>A0AAV8YMJ8</accession>
<protein>
    <submittedName>
        <fullName evidence="1">Uncharacterized protein</fullName>
    </submittedName>
</protein>
<evidence type="ECO:0000313" key="2">
    <source>
        <dbReference type="Proteomes" id="UP001162156"/>
    </source>
</evidence>
<evidence type="ECO:0000313" key="1">
    <source>
        <dbReference type="EMBL" id="KAJ8952442.1"/>
    </source>
</evidence>
<dbReference type="Proteomes" id="UP001162156">
    <property type="component" value="Unassembled WGS sequence"/>
</dbReference>
<proteinExistence type="predicted"/>
<sequence length="106" mass="11895">TYSNLQDQLLAVIESIITQELNNSDENTKNEIIPKLSDAAQLSFSSVYHALSVKRKWEVNPLINEDSRLAAQQTSIGEYLFGSEFLEKVNSSKSVKKSGDILKETF</sequence>
<gene>
    <name evidence="1" type="ORF">NQ314_007553</name>
</gene>